<dbReference type="GO" id="GO:0005737">
    <property type="term" value="C:cytoplasm"/>
    <property type="evidence" value="ECO:0007669"/>
    <property type="project" value="UniProtKB-SubCell"/>
</dbReference>
<evidence type="ECO:0000313" key="12">
    <source>
        <dbReference type="Proteomes" id="UP000016608"/>
    </source>
</evidence>
<dbReference type="PRINTS" id="PR00471">
    <property type="entry name" value="ACETATEKNASE"/>
</dbReference>
<dbReference type="InterPro" id="IPR011245">
    <property type="entry name" value="Butyrate_kin"/>
</dbReference>
<dbReference type="InterPro" id="IPR000890">
    <property type="entry name" value="Aliphatic_acid_kin_short-chain"/>
</dbReference>
<evidence type="ECO:0000256" key="3">
    <source>
        <dbReference type="ARBA" id="ARBA00022490"/>
    </source>
</evidence>
<organism evidence="11 12">
    <name type="scientific">Eubacterium ramulus ATCC 29099</name>
    <dbReference type="NCBI Taxonomy" id="1256908"/>
    <lineage>
        <taxon>Bacteria</taxon>
        <taxon>Bacillati</taxon>
        <taxon>Bacillota</taxon>
        <taxon>Clostridia</taxon>
        <taxon>Eubacteriales</taxon>
        <taxon>Eubacteriaceae</taxon>
        <taxon>Eubacterium</taxon>
    </lineage>
</organism>
<dbReference type="HAMAP" id="MF_00542">
    <property type="entry name" value="Butyrate_kinase"/>
    <property type="match status" value="1"/>
</dbReference>
<evidence type="ECO:0000256" key="5">
    <source>
        <dbReference type="ARBA" id="ARBA00022741"/>
    </source>
</evidence>
<dbReference type="GO" id="GO:0005524">
    <property type="term" value="F:ATP binding"/>
    <property type="evidence" value="ECO:0007669"/>
    <property type="project" value="UniProtKB-KW"/>
</dbReference>
<dbReference type="Pfam" id="PF00871">
    <property type="entry name" value="Acetate_kinase"/>
    <property type="match status" value="1"/>
</dbReference>
<keyword evidence="4 9" id="KW-0808">Transferase</keyword>
<keyword evidence="6 9" id="KW-0418">Kinase</keyword>
<proteinExistence type="inferred from homology"/>
<evidence type="ECO:0000256" key="9">
    <source>
        <dbReference type="HAMAP-Rule" id="MF_00542"/>
    </source>
</evidence>
<keyword evidence="12" id="KW-1185">Reference proteome</keyword>
<evidence type="ECO:0000256" key="1">
    <source>
        <dbReference type="ARBA" id="ARBA00004496"/>
    </source>
</evidence>
<dbReference type="PROSITE" id="PS01075">
    <property type="entry name" value="ACETATE_KINASE_1"/>
    <property type="match status" value="1"/>
</dbReference>
<keyword evidence="7 9" id="KW-0067">ATP-binding</keyword>
<dbReference type="EMBL" id="AWVJ01000162">
    <property type="protein sequence ID" value="ERK43032.1"/>
    <property type="molecule type" value="Genomic_DNA"/>
</dbReference>
<dbReference type="SUPFAM" id="SSF53067">
    <property type="entry name" value="Actin-like ATPase domain"/>
    <property type="match status" value="2"/>
</dbReference>
<keyword evidence="3 9" id="KW-0963">Cytoplasm</keyword>
<evidence type="ECO:0000256" key="6">
    <source>
        <dbReference type="ARBA" id="ARBA00022777"/>
    </source>
</evidence>
<dbReference type="CDD" id="cd24011">
    <property type="entry name" value="ASKHA_NBD_BK"/>
    <property type="match status" value="1"/>
</dbReference>
<dbReference type="PANTHER" id="PTHR21060:SF3">
    <property type="entry name" value="BUTYRATE KINASE 2-RELATED"/>
    <property type="match status" value="1"/>
</dbReference>
<evidence type="ECO:0000256" key="8">
    <source>
        <dbReference type="ARBA" id="ARBA00048596"/>
    </source>
</evidence>
<evidence type="ECO:0000256" key="4">
    <source>
        <dbReference type="ARBA" id="ARBA00022679"/>
    </source>
</evidence>
<dbReference type="EC" id="2.7.2.7" evidence="9"/>
<accession>U2QWC3</accession>
<dbReference type="NCBIfam" id="NF002834">
    <property type="entry name" value="PRK03011.1-5"/>
    <property type="match status" value="1"/>
</dbReference>
<evidence type="ECO:0000313" key="11">
    <source>
        <dbReference type="EMBL" id="ERK43032.1"/>
    </source>
</evidence>
<dbReference type="PATRIC" id="fig|1256908.3.peg.2418"/>
<dbReference type="GO" id="GO:0008776">
    <property type="term" value="F:acetate kinase activity"/>
    <property type="evidence" value="ECO:0007669"/>
    <property type="project" value="TreeGrafter"/>
</dbReference>
<dbReference type="GO" id="GO:0047761">
    <property type="term" value="F:butyrate kinase activity"/>
    <property type="evidence" value="ECO:0007669"/>
    <property type="project" value="UniProtKB-UniRule"/>
</dbReference>
<dbReference type="InterPro" id="IPR043129">
    <property type="entry name" value="ATPase_NBD"/>
</dbReference>
<evidence type="ECO:0000256" key="10">
    <source>
        <dbReference type="RuleBase" id="RU003835"/>
    </source>
</evidence>
<gene>
    <name evidence="9" type="primary">buk</name>
    <name evidence="11" type="ORF">HMPREF0373_02629</name>
</gene>
<dbReference type="InterPro" id="IPR023865">
    <property type="entry name" value="Aliphatic_acid_kinase_CS"/>
</dbReference>
<sequence>MPAKTNKETHMEKILVMNPGSTSTKIAVYQDETPLFVESIEHSQDELKPFENIIDQYEMRKDLIVATMEKNGVHKEDLTAIVSRGGLLPPIKAGAYRVNEDMVWQLTYAPQNEHASNLGAVIANAIATELAIPAYIYDAVTVDELEPLAKVTGLPEMQRKGMGHNLNMRAAAMKYAKENNKPYRDISVIVAHLGGGITLSLHHKGQIVDMISDDEGPFSPERAGGLPAFQVIDMATREGMGKKAMMKKVKTQGGLMGYFGVNDTRIVEKMMMDGDEKAKLIYDAMILNVARNIAKLAVYVDGKVDNIILTGGIAYSEYFTKEVAKRVEFIAPVIVYAGENEMESLALGALRVQRGEEEAKTFTKVVPQ</sequence>
<dbReference type="PIRSF" id="PIRSF036458">
    <property type="entry name" value="Butyrate_kin"/>
    <property type="match status" value="1"/>
</dbReference>
<dbReference type="GO" id="GO:0006083">
    <property type="term" value="P:acetate metabolic process"/>
    <property type="evidence" value="ECO:0007669"/>
    <property type="project" value="TreeGrafter"/>
</dbReference>
<evidence type="ECO:0000256" key="7">
    <source>
        <dbReference type="ARBA" id="ARBA00022840"/>
    </source>
</evidence>
<dbReference type="eggNOG" id="COG3426">
    <property type="taxonomic scope" value="Bacteria"/>
</dbReference>
<name>U2QWC3_EUBRA</name>
<evidence type="ECO:0000256" key="2">
    <source>
        <dbReference type="ARBA" id="ARBA00008748"/>
    </source>
</evidence>
<dbReference type="Proteomes" id="UP000016608">
    <property type="component" value="Unassembled WGS sequence"/>
</dbReference>
<comment type="subcellular location">
    <subcellularLocation>
        <location evidence="1 9">Cytoplasm</location>
    </subcellularLocation>
</comment>
<comment type="similarity">
    <text evidence="2 9 10">Belongs to the acetokinase family.</text>
</comment>
<reference evidence="11 12" key="1">
    <citation type="submission" date="2013-06" db="EMBL/GenBank/DDBJ databases">
        <authorList>
            <person name="Weinstock G."/>
            <person name="Sodergren E."/>
            <person name="Lobos E.A."/>
            <person name="Fulton L."/>
            <person name="Fulton R."/>
            <person name="Courtney L."/>
            <person name="Fronick C."/>
            <person name="O'Laughlin M."/>
            <person name="Godfrey J."/>
            <person name="Wilson R.M."/>
            <person name="Miner T."/>
            <person name="Farmer C."/>
            <person name="Delehaunty K."/>
            <person name="Cordes M."/>
            <person name="Minx P."/>
            <person name="Tomlinson C."/>
            <person name="Chen J."/>
            <person name="Wollam A."/>
            <person name="Pepin K.H."/>
            <person name="Bhonagiri V."/>
            <person name="Zhang X."/>
            <person name="Warren W."/>
            <person name="Mitreva M."/>
            <person name="Mardis E.R."/>
            <person name="Wilson R.K."/>
        </authorList>
    </citation>
    <scope>NUCLEOTIDE SEQUENCE [LARGE SCALE GENOMIC DNA]</scope>
    <source>
        <strain evidence="11 12">ATCC 29099</strain>
    </source>
</reference>
<dbReference type="PANTHER" id="PTHR21060">
    <property type="entry name" value="ACETATE KINASE"/>
    <property type="match status" value="1"/>
</dbReference>
<dbReference type="AlphaFoldDB" id="U2QWC3"/>
<dbReference type="Gene3D" id="3.30.420.40">
    <property type="match status" value="2"/>
</dbReference>
<protein>
    <recommendedName>
        <fullName evidence="9">Probable butyrate kinase</fullName>
        <shortName evidence="9">BK</shortName>
        <ecNumber evidence="9">2.7.2.7</ecNumber>
    </recommendedName>
    <alternativeName>
        <fullName evidence="9">Branched-chain carboxylic acid kinase</fullName>
    </alternativeName>
</protein>
<comment type="catalytic activity">
    <reaction evidence="8 9">
        <text>butanoate + ATP = butanoyl phosphate + ADP</text>
        <dbReference type="Rhea" id="RHEA:13585"/>
        <dbReference type="ChEBI" id="CHEBI:17968"/>
        <dbReference type="ChEBI" id="CHEBI:30616"/>
        <dbReference type="ChEBI" id="CHEBI:58079"/>
        <dbReference type="ChEBI" id="CHEBI:456216"/>
        <dbReference type="EC" id="2.7.2.7"/>
    </reaction>
</comment>
<dbReference type="NCBIfam" id="TIGR02707">
    <property type="entry name" value="butyr_kinase"/>
    <property type="match status" value="1"/>
</dbReference>
<dbReference type="HOGENOM" id="CLU_048716_0_0_9"/>
<comment type="caution">
    <text evidence="11">The sequence shown here is derived from an EMBL/GenBank/DDBJ whole genome shotgun (WGS) entry which is preliminary data.</text>
</comment>
<keyword evidence="5 9" id="KW-0547">Nucleotide-binding</keyword>